<name>A0A448X4E2_9PLAT</name>
<organism evidence="2 3">
    <name type="scientific">Protopolystoma xenopodis</name>
    <dbReference type="NCBI Taxonomy" id="117903"/>
    <lineage>
        <taxon>Eukaryota</taxon>
        <taxon>Metazoa</taxon>
        <taxon>Spiralia</taxon>
        <taxon>Lophotrochozoa</taxon>
        <taxon>Platyhelminthes</taxon>
        <taxon>Monogenea</taxon>
        <taxon>Polyopisthocotylea</taxon>
        <taxon>Polystomatidea</taxon>
        <taxon>Polystomatidae</taxon>
        <taxon>Protopolystoma</taxon>
    </lineage>
</organism>
<feature type="compositionally biased region" description="Polar residues" evidence="1">
    <location>
        <begin position="1"/>
        <end position="11"/>
    </location>
</feature>
<gene>
    <name evidence="2" type="ORF">PXEA_LOCUS21200</name>
</gene>
<evidence type="ECO:0000256" key="1">
    <source>
        <dbReference type="SAM" id="MobiDB-lite"/>
    </source>
</evidence>
<dbReference type="Proteomes" id="UP000784294">
    <property type="component" value="Unassembled WGS sequence"/>
</dbReference>
<feature type="region of interest" description="Disordered" evidence="1">
    <location>
        <begin position="1"/>
        <end position="40"/>
    </location>
</feature>
<comment type="caution">
    <text evidence="2">The sequence shown here is derived from an EMBL/GenBank/DDBJ whole genome shotgun (WGS) entry which is preliminary data.</text>
</comment>
<evidence type="ECO:0000313" key="2">
    <source>
        <dbReference type="EMBL" id="VEL27760.1"/>
    </source>
</evidence>
<dbReference type="AlphaFoldDB" id="A0A448X4E2"/>
<keyword evidence="3" id="KW-1185">Reference proteome</keyword>
<proteinExistence type="predicted"/>
<protein>
    <submittedName>
        <fullName evidence="2">Uncharacterized protein</fullName>
    </submittedName>
</protein>
<feature type="compositionally biased region" description="Basic and acidic residues" evidence="1">
    <location>
        <begin position="13"/>
        <end position="26"/>
    </location>
</feature>
<evidence type="ECO:0000313" key="3">
    <source>
        <dbReference type="Proteomes" id="UP000784294"/>
    </source>
</evidence>
<reference evidence="2" key="1">
    <citation type="submission" date="2018-11" db="EMBL/GenBank/DDBJ databases">
        <authorList>
            <consortium name="Pathogen Informatics"/>
        </authorList>
    </citation>
    <scope>NUCLEOTIDE SEQUENCE</scope>
</reference>
<dbReference type="EMBL" id="CAAALY010089643">
    <property type="protein sequence ID" value="VEL27760.1"/>
    <property type="molecule type" value="Genomic_DNA"/>
</dbReference>
<accession>A0A448X4E2</accession>
<sequence>MQSAGDSLQETETVDRRDPGLADRQRGGRQRGVGTETGRSAIVDTALVVLGRSGVQPSAPATVSAAEACG</sequence>